<comment type="caution">
    <text evidence="4">The sequence shown here is derived from an EMBL/GenBank/DDBJ whole genome shotgun (WGS) entry which is preliminary data.</text>
</comment>
<dbReference type="GO" id="GO:0016832">
    <property type="term" value="F:aldehyde-lyase activity"/>
    <property type="evidence" value="ECO:0007669"/>
    <property type="project" value="TreeGrafter"/>
</dbReference>
<accession>A0A9P4HQ69</accession>
<keyword evidence="2" id="KW-0456">Lyase</keyword>
<feature type="domain" description="Class II aldolase/adducin N-terminal" evidence="3">
    <location>
        <begin position="26"/>
        <end position="226"/>
    </location>
</feature>
<organism evidence="4 5">
    <name type="scientific">Saccharata proteae CBS 121410</name>
    <dbReference type="NCBI Taxonomy" id="1314787"/>
    <lineage>
        <taxon>Eukaryota</taxon>
        <taxon>Fungi</taxon>
        <taxon>Dikarya</taxon>
        <taxon>Ascomycota</taxon>
        <taxon>Pezizomycotina</taxon>
        <taxon>Dothideomycetes</taxon>
        <taxon>Dothideomycetes incertae sedis</taxon>
        <taxon>Botryosphaeriales</taxon>
        <taxon>Saccharataceae</taxon>
        <taxon>Saccharata</taxon>
    </lineage>
</organism>
<dbReference type="SMART" id="SM01007">
    <property type="entry name" value="Aldolase_II"/>
    <property type="match status" value="1"/>
</dbReference>
<dbReference type="EMBL" id="ML978727">
    <property type="protein sequence ID" value="KAF2085855.1"/>
    <property type="molecule type" value="Genomic_DNA"/>
</dbReference>
<evidence type="ECO:0000256" key="2">
    <source>
        <dbReference type="ARBA" id="ARBA00023239"/>
    </source>
</evidence>
<dbReference type="AlphaFoldDB" id="A0A9P4HQ69"/>
<reference evidence="4" key="1">
    <citation type="journal article" date="2020" name="Stud. Mycol.">
        <title>101 Dothideomycetes genomes: a test case for predicting lifestyles and emergence of pathogens.</title>
        <authorList>
            <person name="Haridas S."/>
            <person name="Albert R."/>
            <person name="Binder M."/>
            <person name="Bloem J."/>
            <person name="Labutti K."/>
            <person name="Salamov A."/>
            <person name="Andreopoulos B."/>
            <person name="Baker S."/>
            <person name="Barry K."/>
            <person name="Bills G."/>
            <person name="Bluhm B."/>
            <person name="Cannon C."/>
            <person name="Castanera R."/>
            <person name="Culley D."/>
            <person name="Daum C."/>
            <person name="Ezra D."/>
            <person name="Gonzalez J."/>
            <person name="Henrissat B."/>
            <person name="Kuo A."/>
            <person name="Liang C."/>
            <person name="Lipzen A."/>
            <person name="Lutzoni F."/>
            <person name="Magnuson J."/>
            <person name="Mondo S."/>
            <person name="Nolan M."/>
            <person name="Ohm R."/>
            <person name="Pangilinan J."/>
            <person name="Park H.-J."/>
            <person name="Ramirez L."/>
            <person name="Alfaro M."/>
            <person name="Sun H."/>
            <person name="Tritt A."/>
            <person name="Yoshinaga Y."/>
            <person name="Zwiers L.-H."/>
            <person name="Turgeon B."/>
            <person name="Goodwin S."/>
            <person name="Spatafora J."/>
            <person name="Crous P."/>
            <person name="Grigoriev I."/>
        </authorList>
    </citation>
    <scope>NUCLEOTIDE SEQUENCE</scope>
    <source>
        <strain evidence="4">CBS 121410</strain>
    </source>
</reference>
<evidence type="ECO:0000259" key="3">
    <source>
        <dbReference type="SMART" id="SM01007"/>
    </source>
</evidence>
<proteinExistence type="predicted"/>
<protein>
    <submittedName>
        <fullName evidence="4">Arad-like aldolase/epimerase</fullName>
    </submittedName>
</protein>
<dbReference type="Gene3D" id="3.40.225.10">
    <property type="entry name" value="Class II aldolase/adducin N-terminal domain"/>
    <property type="match status" value="1"/>
</dbReference>
<sequence>MAEPDNQQASPEADPSDEVELLEVFRNFITGSHILHYHGVVDAYGHMSLRNPNNPSTFYMSQNQAPALISSMSDIIEYNISDASPIDPDAAPGYSERCIHSEILKRFPAMNVVVHSHCADVLPFCITNVPLKACIHMAGFLDAEGVPVWDIANAYERGETQDLLVRNTRLGASLAAQFSGDRGFPRHKPAYTVVLMRGHGFTTAGRSIEEAVYQSIYTKEAAKAQMSALALNQGYFNGRVGQWSSGSGTAARAGQVAALSAREAVDAWEMNCATVKRPWGLWVREVECVKLYRNECAT</sequence>
<dbReference type="SUPFAM" id="SSF53639">
    <property type="entry name" value="AraD/HMP-PK domain-like"/>
    <property type="match status" value="1"/>
</dbReference>
<dbReference type="GO" id="GO:0019323">
    <property type="term" value="P:pentose catabolic process"/>
    <property type="evidence" value="ECO:0007669"/>
    <property type="project" value="TreeGrafter"/>
</dbReference>
<dbReference type="InterPro" id="IPR050197">
    <property type="entry name" value="Aldolase_class_II_sugar_metab"/>
</dbReference>
<dbReference type="GO" id="GO:0046872">
    <property type="term" value="F:metal ion binding"/>
    <property type="evidence" value="ECO:0007669"/>
    <property type="project" value="UniProtKB-KW"/>
</dbReference>
<dbReference type="InterPro" id="IPR036409">
    <property type="entry name" value="Aldolase_II/adducin_N_sf"/>
</dbReference>
<dbReference type="OrthoDB" id="2932980at2759"/>
<dbReference type="PANTHER" id="PTHR22789">
    <property type="entry name" value="FUCULOSE PHOSPHATE ALDOLASE"/>
    <property type="match status" value="1"/>
</dbReference>
<evidence type="ECO:0000256" key="1">
    <source>
        <dbReference type="ARBA" id="ARBA00022723"/>
    </source>
</evidence>
<dbReference type="GO" id="GO:0005829">
    <property type="term" value="C:cytosol"/>
    <property type="evidence" value="ECO:0007669"/>
    <property type="project" value="TreeGrafter"/>
</dbReference>
<gene>
    <name evidence="4" type="ORF">K490DRAFT_58199</name>
</gene>
<dbReference type="Proteomes" id="UP000799776">
    <property type="component" value="Unassembled WGS sequence"/>
</dbReference>
<keyword evidence="1" id="KW-0479">Metal-binding</keyword>
<name>A0A9P4HQ69_9PEZI</name>
<dbReference type="Pfam" id="PF00596">
    <property type="entry name" value="Aldolase_II"/>
    <property type="match status" value="1"/>
</dbReference>
<dbReference type="PANTHER" id="PTHR22789:SF0">
    <property type="entry name" value="3-OXO-TETRONATE 4-PHOSPHATE DECARBOXYLASE-RELATED"/>
    <property type="match status" value="1"/>
</dbReference>
<dbReference type="InterPro" id="IPR001303">
    <property type="entry name" value="Aldolase_II/adducin_N"/>
</dbReference>
<evidence type="ECO:0000313" key="5">
    <source>
        <dbReference type="Proteomes" id="UP000799776"/>
    </source>
</evidence>
<evidence type="ECO:0000313" key="4">
    <source>
        <dbReference type="EMBL" id="KAF2085855.1"/>
    </source>
</evidence>
<keyword evidence="5" id="KW-1185">Reference proteome</keyword>